<feature type="domain" description="PP4R3 EVH1-like" evidence="5">
    <location>
        <begin position="9"/>
        <end position="97"/>
    </location>
</feature>
<reference evidence="6" key="1">
    <citation type="submission" date="2022-07" db="EMBL/GenBank/DDBJ databases">
        <title>Phylogenomic reconstructions and comparative analyses of Kickxellomycotina fungi.</title>
        <authorList>
            <person name="Reynolds N.K."/>
            <person name="Stajich J.E."/>
            <person name="Barry K."/>
            <person name="Grigoriev I.V."/>
            <person name="Crous P."/>
            <person name="Smith M.E."/>
        </authorList>
    </citation>
    <scope>NUCLEOTIDE SEQUENCE</scope>
    <source>
        <strain evidence="6">NBRC 105414</strain>
    </source>
</reference>
<dbReference type="InterPro" id="IPR011993">
    <property type="entry name" value="PH-like_dom_sf"/>
</dbReference>
<dbReference type="GO" id="GO:0005654">
    <property type="term" value="C:nucleoplasm"/>
    <property type="evidence" value="ECO:0007669"/>
    <property type="project" value="TreeGrafter"/>
</dbReference>
<evidence type="ECO:0000313" key="6">
    <source>
        <dbReference type="EMBL" id="KAJ2777604.1"/>
    </source>
</evidence>
<keyword evidence="2" id="KW-0539">Nucleus</keyword>
<name>A0A9W8H7L0_9FUNG</name>
<evidence type="ECO:0000313" key="7">
    <source>
        <dbReference type="Proteomes" id="UP001140217"/>
    </source>
</evidence>
<dbReference type="Proteomes" id="UP001140217">
    <property type="component" value="Unassembled WGS sequence"/>
</dbReference>
<dbReference type="SUPFAM" id="SSF50729">
    <property type="entry name" value="PH domain-like"/>
    <property type="match status" value="1"/>
</dbReference>
<dbReference type="EMBL" id="JANBUL010000280">
    <property type="protein sequence ID" value="KAJ2777604.1"/>
    <property type="molecule type" value="Genomic_DNA"/>
</dbReference>
<dbReference type="Pfam" id="PF22972">
    <property type="entry name" value="EVH1_PP4R3"/>
    <property type="match status" value="1"/>
</dbReference>
<dbReference type="PANTHER" id="PTHR23318">
    <property type="entry name" value="ATP SYNTHASE GAMMA-RELATED"/>
    <property type="match status" value="1"/>
</dbReference>
<proteinExistence type="predicted"/>
<feature type="compositionally biased region" description="Basic and acidic residues" evidence="3">
    <location>
        <begin position="748"/>
        <end position="757"/>
    </location>
</feature>
<dbReference type="Pfam" id="PF04802">
    <property type="entry name" value="PP4R3"/>
    <property type="match status" value="1"/>
</dbReference>
<accession>A0A9W8H7L0</accession>
<evidence type="ECO:0000256" key="1">
    <source>
        <dbReference type="ARBA" id="ARBA00004123"/>
    </source>
</evidence>
<dbReference type="GO" id="GO:0072542">
    <property type="term" value="F:protein phosphatase activator activity"/>
    <property type="evidence" value="ECO:0007669"/>
    <property type="project" value="TreeGrafter"/>
</dbReference>
<evidence type="ECO:0000259" key="4">
    <source>
        <dbReference type="Pfam" id="PF04802"/>
    </source>
</evidence>
<dbReference type="AlphaFoldDB" id="A0A9W8H7L0"/>
<dbReference type="InterPro" id="IPR051137">
    <property type="entry name" value="PP4R3-like"/>
</dbReference>
<protein>
    <submittedName>
        <fullName evidence="6">Platinum sensitivity protein</fullName>
    </submittedName>
</protein>
<feature type="region of interest" description="Disordered" evidence="3">
    <location>
        <begin position="677"/>
        <end position="697"/>
    </location>
</feature>
<dbReference type="InterPro" id="IPR006887">
    <property type="entry name" value="P4R3-like_central_dom"/>
</dbReference>
<sequence>MASADSQVRVKVYRLDEGTTWIDKGTGFCTLEDYQGVLHLNVVSECELNRLILDCVVQKGEVYQQQESTLIVWTEPTGEDLALSFQEQEGCLSILNQIAEFESAVKGKFKSALEPCASPLDDVALPWPSMETLAEIEHIIGEASMSLFRRDKLASTVVKSGYIGRLQELHETCEDLEATKELHTICSIMRRIVLLNDSSVLEHITRDENIIGVVGMLEYDPRNPVEPGTYRDFLRDRSRYKEVVPIRDAEVQAKIRQTFRLQYLKDVVLAQVADEGALPAVSALMFFNHAQIANYVHHNEAFVDELFGIIRQPGDAERKHDAVLFLRQFCAMSRSLPIAYRIGLYRTLSQHGLLLAVEYALRTQSPALNSAGYEILMAVLDQDRALVRAHVLEQGGQQPHSGPSLLRLVVEGSQADAAESQTACREAVRMLLDTLGPPIDAMDMAAGPPASSGSSSSMIEQDTGEFLALFYDAHARDLMAPLARLTPTEAASMGANSGQAVAALFLCELLSSMVRLHGHHARDFVVSSGVMQGVGLLLAAKPTHLRLAALRAIRACVGQQDDALARHLITHGVVGLAIGLLLETLPRDNLVSAACRELLAAIAERGPMPLLAHVLGAHAKALRQVPDTLEFLQQAYDGRLQRADRERSGGLATPTVGASRKGALSINMLVGHDNKPLVANGSGSGGGGGALDGPWGSAVTDEIEDAYLESLDDDEDDSGDNDSDDDLGGYQGAPMAADSAANGSGDGWLRELPRESPEPDAPQSHLGPCVDSGGRSPPAAGAATGSSTPPPDRPPPPPLPLPPLKRRGSSLDVQSSGDSDGAKSGPISVADAFPESRPIARKLAKRPLGGSRAGSAGAQIRISVSLPARPPQSWSEDGDGDGKALSPSLTKTPRSLAVCQAEQGPNGRNGSGACSRSQGSDSTVASSPAMCRSPPKKARTASS</sequence>
<organism evidence="6 7">
    <name type="scientific">Coemansia javaensis</name>
    <dbReference type="NCBI Taxonomy" id="2761396"/>
    <lineage>
        <taxon>Eukaryota</taxon>
        <taxon>Fungi</taxon>
        <taxon>Fungi incertae sedis</taxon>
        <taxon>Zoopagomycota</taxon>
        <taxon>Kickxellomycotina</taxon>
        <taxon>Kickxellomycetes</taxon>
        <taxon>Kickxellales</taxon>
        <taxon>Kickxellaceae</taxon>
        <taxon>Coemansia</taxon>
    </lineage>
</organism>
<feature type="compositionally biased region" description="Polar residues" evidence="3">
    <location>
        <begin position="906"/>
        <end position="926"/>
    </location>
</feature>
<dbReference type="Gene3D" id="2.30.29.30">
    <property type="entry name" value="Pleckstrin-homology domain (PH domain)/Phosphotyrosine-binding domain (PTB)"/>
    <property type="match status" value="1"/>
</dbReference>
<feature type="compositionally biased region" description="Pro residues" evidence="3">
    <location>
        <begin position="788"/>
        <end position="803"/>
    </location>
</feature>
<feature type="compositionally biased region" description="Basic residues" evidence="3">
    <location>
        <begin position="934"/>
        <end position="943"/>
    </location>
</feature>
<dbReference type="PANTHER" id="PTHR23318:SF0">
    <property type="entry name" value="SERINE_THREONINE-PROTEIN PHOSPHATASE 4 REGULATORY SUBUNIT 3"/>
    <property type="match status" value="1"/>
</dbReference>
<gene>
    <name evidence="6" type="primary">PSY2</name>
    <name evidence="6" type="ORF">H4R18_005069</name>
</gene>
<dbReference type="GO" id="GO:0030289">
    <property type="term" value="C:protein phosphatase 4 complex"/>
    <property type="evidence" value="ECO:0007669"/>
    <property type="project" value="TreeGrafter"/>
</dbReference>
<dbReference type="InterPro" id="IPR055236">
    <property type="entry name" value="EVH1_PP4R3"/>
</dbReference>
<comment type="subcellular location">
    <subcellularLocation>
        <location evidence="1">Nucleus</location>
    </subcellularLocation>
</comment>
<feature type="region of interest" description="Disordered" evidence="3">
    <location>
        <begin position="711"/>
        <end position="943"/>
    </location>
</feature>
<evidence type="ECO:0000256" key="2">
    <source>
        <dbReference type="ARBA" id="ARBA00023242"/>
    </source>
</evidence>
<feature type="compositionally biased region" description="Acidic residues" evidence="3">
    <location>
        <begin position="711"/>
        <end position="727"/>
    </location>
</feature>
<dbReference type="OrthoDB" id="27483at2759"/>
<keyword evidence="7" id="KW-1185">Reference proteome</keyword>
<feature type="domain" description="Serine/threonine-protein phosphatase 4 regulatory subunit 3-like central" evidence="4">
    <location>
        <begin position="135"/>
        <end position="634"/>
    </location>
</feature>
<feature type="compositionally biased region" description="Low complexity" evidence="3">
    <location>
        <begin position="772"/>
        <end position="787"/>
    </location>
</feature>
<comment type="caution">
    <text evidence="6">The sequence shown here is derived from an EMBL/GenBank/DDBJ whole genome shotgun (WGS) entry which is preliminary data.</text>
</comment>
<feature type="compositionally biased region" description="Gly residues" evidence="3">
    <location>
        <begin position="682"/>
        <end position="691"/>
    </location>
</feature>
<evidence type="ECO:0000256" key="3">
    <source>
        <dbReference type="SAM" id="MobiDB-lite"/>
    </source>
</evidence>
<evidence type="ECO:0000259" key="5">
    <source>
        <dbReference type="Pfam" id="PF22972"/>
    </source>
</evidence>
<dbReference type="GO" id="GO:0006974">
    <property type="term" value="P:DNA damage response"/>
    <property type="evidence" value="ECO:0007669"/>
    <property type="project" value="TreeGrafter"/>
</dbReference>